<dbReference type="RefSeq" id="WP_187555317.1">
    <property type="nucleotide sequence ID" value="NZ_CP060716.1"/>
</dbReference>
<keyword evidence="5" id="KW-1185">Reference proteome</keyword>
<sequence length="207" mass="22340">MTQHYFSESPSGEFTPREIEVDLAGAPRRLVTAGGVFSPEHLDQGTSILLATVTPLDGTASPSGPILDIGCGWGPIALAAALEHPDREVWAIDVNSRSIELTAENAKRLGLTNVHACTPEQVPEDIEFAEIRSNPPIRVGKAVLHEILATWLPRLAPGASAFLVVAKHLGADSLQRWIGETFESLDVERVARKKGFHVLRATKSEAK</sequence>
<protein>
    <submittedName>
        <fullName evidence="4">Methyltransferase</fullName>
    </submittedName>
</protein>
<evidence type="ECO:0000256" key="1">
    <source>
        <dbReference type="ARBA" id="ARBA00022603"/>
    </source>
</evidence>
<dbReference type="InterPro" id="IPR046977">
    <property type="entry name" value="RsmC/RlmG"/>
</dbReference>
<organism evidence="4 5">
    <name type="scientific">Leucobacter denitrificans</name>
    <dbReference type="NCBI Taxonomy" id="683042"/>
    <lineage>
        <taxon>Bacteria</taxon>
        <taxon>Bacillati</taxon>
        <taxon>Actinomycetota</taxon>
        <taxon>Actinomycetes</taxon>
        <taxon>Micrococcales</taxon>
        <taxon>Microbacteriaceae</taxon>
        <taxon>Leucobacter</taxon>
    </lineage>
</organism>
<name>A0A7G9S4S2_9MICO</name>
<dbReference type="InterPro" id="IPR007848">
    <property type="entry name" value="Small_mtfrase_dom"/>
</dbReference>
<evidence type="ECO:0000259" key="3">
    <source>
        <dbReference type="Pfam" id="PF05175"/>
    </source>
</evidence>
<keyword evidence="2 4" id="KW-0808">Transferase</keyword>
<dbReference type="PANTHER" id="PTHR47816:SF4">
    <property type="entry name" value="RIBOSOMAL RNA SMALL SUBUNIT METHYLTRANSFERASE C"/>
    <property type="match status" value="1"/>
</dbReference>
<dbReference type="InterPro" id="IPR029063">
    <property type="entry name" value="SAM-dependent_MTases_sf"/>
</dbReference>
<evidence type="ECO:0000256" key="2">
    <source>
        <dbReference type="ARBA" id="ARBA00022679"/>
    </source>
</evidence>
<dbReference type="SUPFAM" id="SSF53335">
    <property type="entry name" value="S-adenosyl-L-methionine-dependent methyltransferases"/>
    <property type="match status" value="1"/>
</dbReference>
<dbReference type="KEGG" id="ldn:H9L06_00100"/>
<dbReference type="GO" id="GO:0008757">
    <property type="term" value="F:S-adenosylmethionine-dependent methyltransferase activity"/>
    <property type="evidence" value="ECO:0007669"/>
    <property type="project" value="InterPro"/>
</dbReference>
<dbReference type="AlphaFoldDB" id="A0A7G9S4S2"/>
<dbReference type="CDD" id="cd02440">
    <property type="entry name" value="AdoMet_MTases"/>
    <property type="match status" value="1"/>
</dbReference>
<dbReference type="Proteomes" id="UP000515934">
    <property type="component" value="Chromosome"/>
</dbReference>
<feature type="domain" description="Methyltransferase small" evidence="3">
    <location>
        <begin position="29"/>
        <end position="200"/>
    </location>
</feature>
<proteinExistence type="predicted"/>
<dbReference type="PANTHER" id="PTHR47816">
    <property type="entry name" value="RIBOSOMAL RNA SMALL SUBUNIT METHYLTRANSFERASE C"/>
    <property type="match status" value="1"/>
</dbReference>
<accession>A0A7G9S4S2</accession>
<dbReference type="Pfam" id="PF05175">
    <property type="entry name" value="MTS"/>
    <property type="match status" value="1"/>
</dbReference>
<reference evidence="4 5" key="1">
    <citation type="submission" date="2020-08" db="EMBL/GenBank/DDBJ databases">
        <title>Genome sequence of Leucobacter denitrificans KACC 14055T.</title>
        <authorList>
            <person name="Hyun D.-W."/>
            <person name="Bae J.-W."/>
        </authorList>
    </citation>
    <scope>NUCLEOTIDE SEQUENCE [LARGE SCALE GENOMIC DNA]</scope>
    <source>
        <strain evidence="4 5">KACC 14055</strain>
    </source>
</reference>
<keyword evidence="1 4" id="KW-0489">Methyltransferase</keyword>
<evidence type="ECO:0000313" key="4">
    <source>
        <dbReference type="EMBL" id="QNN62847.1"/>
    </source>
</evidence>
<dbReference type="GO" id="GO:0032259">
    <property type="term" value="P:methylation"/>
    <property type="evidence" value="ECO:0007669"/>
    <property type="project" value="UniProtKB-KW"/>
</dbReference>
<evidence type="ECO:0000313" key="5">
    <source>
        <dbReference type="Proteomes" id="UP000515934"/>
    </source>
</evidence>
<dbReference type="EMBL" id="CP060716">
    <property type="protein sequence ID" value="QNN62847.1"/>
    <property type="molecule type" value="Genomic_DNA"/>
</dbReference>
<gene>
    <name evidence="4" type="ORF">H9L06_00100</name>
</gene>
<dbReference type="Gene3D" id="3.40.50.150">
    <property type="entry name" value="Vaccinia Virus protein VP39"/>
    <property type="match status" value="1"/>
</dbReference>